<keyword evidence="1" id="KW-0806">Transcription termination</keyword>
<accession>A0A5B7XUP1</accession>
<dbReference type="PANTHER" id="PTHR22648">
    <property type="entry name" value="TRANSCRIPTION TERMINATION FACTOR NUSA"/>
    <property type="match status" value="1"/>
</dbReference>
<dbReference type="SUPFAM" id="SSF54814">
    <property type="entry name" value="Prokaryotic type KH domain (KH-domain type II)"/>
    <property type="match status" value="2"/>
</dbReference>
<proteinExistence type="predicted"/>
<keyword evidence="3" id="KW-0694">RNA-binding</keyword>
<dbReference type="EMBL" id="CP040825">
    <property type="protein sequence ID" value="QCZ36447.1"/>
    <property type="molecule type" value="Genomic_DNA"/>
</dbReference>
<evidence type="ECO:0000313" key="9">
    <source>
        <dbReference type="Proteomes" id="UP000305457"/>
    </source>
</evidence>
<dbReference type="GO" id="GO:0006353">
    <property type="term" value="P:DNA-templated transcription termination"/>
    <property type="evidence" value="ECO:0007669"/>
    <property type="project" value="UniProtKB-KW"/>
</dbReference>
<dbReference type="InterPro" id="IPR036555">
    <property type="entry name" value="NusA_N_sf"/>
</dbReference>
<gene>
    <name evidence="8" type="ORF">FG904_00180</name>
</gene>
<dbReference type="InterPro" id="IPR025249">
    <property type="entry name" value="TF_NusA_KH_1st"/>
</dbReference>
<evidence type="ECO:0000256" key="2">
    <source>
        <dbReference type="ARBA" id="ARBA00022490"/>
    </source>
</evidence>
<dbReference type="InterPro" id="IPR058582">
    <property type="entry name" value="KH_NusA_2nd"/>
</dbReference>
<dbReference type="Gene3D" id="3.30.1480.10">
    <property type="entry name" value="NusA, N-terminal domain"/>
    <property type="match status" value="1"/>
</dbReference>
<dbReference type="KEGG" id="mnh:FG904_00180"/>
<evidence type="ECO:0000313" key="8">
    <source>
        <dbReference type="EMBL" id="QCZ36447.1"/>
    </source>
</evidence>
<evidence type="ECO:0000256" key="5">
    <source>
        <dbReference type="ARBA" id="ARBA00023163"/>
    </source>
</evidence>
<dbReference type="InterPro" id="IPR030842">
    <property type="entry name" value="TF_NusA_bacterial"/>
</dbReference>
<dbReference type="InterPro" id="IPR015946">
    <property type="entry name" value="KH_dom-like_a/b"/>
</dbReference>
<dbReference type="GO" id="GO:0003700">
    <property type="term" value="F:DNA-binding transcription factor activity"/>
    <property type="evidence" value="ECO:0007669"/>
    <property type="project" value="InterPro"/>
</dbReference>
<protein>
    <submittedName>
        <fullName evidence="8">Uncharacterized protein</fullName>
    </submittedName>
</protein>
<dbReference type="GO" id="GO:0003723">
    <property type="term" value="F:RNA binding"/>
    <property type="evidence" value="ECO:0007669"/>
    <property type="project" value="UniProtKB-KW"/>
</dbReference>
<dbReference type="Proteomes" id="UP000305457">
    <property type="component" value="Chromosome"/>
</dbReference>
<dbReference type="GO" id="GO:0031564">
    <property type="term" value="P:transcription antitermination"/>
    <property type="evidence" value="ECO:0007669"/>
    <property type="project" value="InterPro"/>
</dbReference>
<evidence type="ECO:0000256" key="1">
    <source>
        <dbReference type="ARBA" id="ARBA00022472"/>
    </source>
</evidence>
<feature type="domain" description="NusA-like second KH" evidence="7">
    <location>
        <begin position="310"/>
        <end position="372"/>
    </location>
</feature>
<dbReference type="Gene3D" id="3.30.300.20">
    <property type="match status" value="2"/>
</dbReference>
<reference evidence="8 9" key="1">
    <citation type="submission" date="2019-06" db="EMBL/GenBank/DDBJ databases">
        <title>Mycoplasma sp. 2F1A isolated from ostrich.</title>
        <authorList>
            <person name="Spergser J."/>
        </authorList>
    </citation>
    <scope>NUCLEOTIDE SEQUENCE [LARGE SCALE GENOMIC DNA]</scope>
    <source>
        <strain evidence="8 9">2F1A</strain>
    </source>
</reference>
<dbReference type="GO" id="GO:0005829">
    <property type="term" value="C:cytosol"/>
    <property type="evidence" value="ECO:0007669"/>
    <property type="project" value="TreeGrafter"/>
</dbReference>
<organism evidence="8 9">
    <name type="scientific">Mycoplasma nasistruthionis</name>
    <dbReference type="NCBI Taxonomy" id="353852"/>
    <lineage>
        <taxon>Bacteria</taxon>
        <taxon>Bacillati</taxon>
        <taxon>Mycoplasmatota</taxon>
        <taxon>Mollicutes</taxon>
        <taxon>Mycoplasmataceae</taxon>
        <taxon>Mycoplasma</taxon>
    </lineage>
</organism>
<dbReference type="PANTHER" id="PTHR22648:SF0">
    <property type="entry name" value="TRANSCRIPTION TERMINATION_ANTITERMINATION PROTEIN NUSA"/>
    <property type="match status" value="1"/>
</dbReference>
<evidence type="ECO:0000256" key="3">
    <source>
        <dbReference type="ARBA" id="ARBA00022884"/>
    </source>
</evidence>
<name>A0A5B7XUP1_9MOLU</name>
<keyword evidence="4" id="KW-0805">Transcription regulation</keyword>
<feature type="domain" description="Transcription factor NusA first KH" evidence="6">
    <location>
        <begin position="234"/>
        <end position="306"/>
    </location>
</feature>
<keyword evidence="5" id="KW-0804">Transcription</keyword>
<dbReference type="InterPro" id="IPR009019">
    <property type="entry name" value="KH_sf_prok-type"/>
</dbReference>
<dbReference type="Pfam" id="PF26594">
    <property type="entry name" value="KH_NusA_2nd"/>
    <property type="match status" value="1"/>
</dbReference>
<evidence type="ECO:0000259" key="6">
    <source>
        <dbReference type="Pfam" id="PF13184"/>
    </source>
</evidence>
<keyword evidence="2" id="KW-0963">Cytoplasm</keyword>
<dbReference type="Pfam" id="PF13184">
    <property type="entry name" value="KH_NusA_1st"/>
    <property type="match status" value="1"/>
</dbReference>
<dbReference type="AlphaFoldDB" id="A0A5B7XUP1"/>
<evidence type="ECO:0000256" key="4">
    <source>
        <dbReference type="ARBA" id="ARBA00023015"/>
    </source>
</evidence>
<sequence>MMKEKLQEVDFIKIEQQNLFYQFLKQIIGKSEFKMEDLLVAFSEEVQKPINKDLDKDAEIELRLDSVYDPRVKENIPVIRMFNKNGIVVENDAFDESEKIISIQLSDARLIDPNISVDDICEIEFTIDDLTDKMKSTVFNGWKQARKEVLKQITIEKYKDKINQKFIAKILKRNNNGSYNLELEDKTTVFLPADKVNQQLNLDYGSYVNIYLENINQESKLSILEATTISPLEIYELLNNEIPEVANGLIEIVNVKRRGGLRTKVSVRALSDSIQNELGSIIGQHSSRINDIKNKLIKEKIDIIKYSDIPEEYVKNALAPAKILDVIKEGDKYFAIAPDDFLTVAIGKKGINTDLASKLTGLKIEVISATDATKKGMSFDNTQVEQTHYFKSTTPRSNRSKASERFKDVEFDLETDLLFSEIQNSAIEAFDEINQEKPKAKVSTPKKPKLQNDEVDSLFESSLNQYKEDLSQNVYDFVDDLDKYSDDENFDQAEQEEVDKQVAKAKKDKAIEQFRKIKTQIKDFKVDNDLANYGLGDADINFDEFKDEEWD</sequence>
<evidence type="ECO:0000259" key="7">
    <source>
        <dbReference type="Pfam" id="PF26594"/>
    </source>
</evidence>